<dbReference type="OrthoDB" id="1882492at2759"/>
<evidence type="ECO:0000313" key="11">
    <source>
        <dbReference type="Proteomes" id="UP000257109"/>
    </source>
</evidence>
<keyword evidence="6" id="KW-1015">Disulfide bond</keyword>
<dbReference type="CDD" id="cd00010">
    <property type="entry name" value="AAI_LTSS"/>
    <property type="match status" value="1"/>
</dbReference>
<dbReference type="InterPro" id="IPR016140">
    <property type="entry name" value="Bifunc_inhib/LTP/seed_store"/>
</dbReference>
<feature type="domain" description="Bifunctional inhibitor/plant lipid transfer protein/seed storage helical" evidence="9">
    <location>
        <begin position="62"/>
        <end position="161"/>
    </location>
</feature>
<evidence type="ECO:0000256" key="7">
    <source>
        <dbReference type="ARBA" id="ARBA00023180"/>
    </source>
</evidence>
<evidence type="ECO:0000256" key="6">
    <source>
        <dbReference type="ARBA" id="ARBA00023157"/>
    </source>
</evidence>
<dbReference type="PANTHER" id="PTHR33044">
    <property type="entry name" value="BIFUNCTIONAL INHIBITOR/LIPID-TRANSFER PROTEIN/SEED STORAGE 2S ALBUMIN SUPERFAMILY PROTEIN-RELATED"/>
    <property type="match status" value="1"/>
</dbReference>
<keyword evidence="8" id="KW-0449">Lipoprotein</keyword>
<feature type="non-terminal residue" evidence="10">
    <location>
        <position position="227"/>
    </location>
</feature>
<protein>
    <submittedName>
        <fullName evidence="10">Non-specific lipid transfer protein GPI-anchored 1</fullName>
    </submittedName>
</protein>
<evidence type="ECO:0000256" key="8">
    <source>
        <dbReference type="ARBA" id="ARBA00023288"/>
    </source>
</evidence>
<dbReference type="Pfam" id="PF14368">
    <property type="entry name" value="LTP_2"/>
    <property type="match status" value="1"/>
</dbReference>
<dbReference type="SUPFAM" id="SSF47699">
    <property type="entry name" value="Bifunctional inhibitor/lipid-transfer protein/seed storage 2S albumin"/>
    <property type="match status" value="1"/>
</dbReference>
<evidence type="ECO:0000256" key="1">
    <source>
        <dbReference type="ARBA" id="ARBA00004609"/>
    </source>
</evidence>
<keyword evidence="4" id="KW-0472">Membrane</keyword>
<comment type="caution">
    <text evidence="10">The sequence shown here is derived from an EMBL/GenBank/DDBJ whole genome shotgun (WGS) entry which is preliminary data.</text>
</comment>
<keyword evidence="4" id="KW-0336">GPI-anchor</keyword>
<dbReference type="STRING" id="157652.A0A371EG31"/>
<evidence type="ECO:0000256" key="3">
    <source>
        <dbReference type="ARBA" id="ARBA00022475"/>
    </source>
</evidence>
<evidence type="ECO:0000259" key="9">
    <source>
        <dbReference type="Pfam" id="PF14368"/>
    </source>
</evidence>
<comment type="similarity">
    <text evidence="2">Belongs to the plant LTP family.</text>
</comment>
<comment type="subcellular location">
    <subcellularLocation>
        <location evidence="1">Cell membrane</location>
        <topology evidence="1">Lipid-anchor</topology>
        <topology evidence="1">GPI-anchor</topology>
    </subcellularLocation>
</comment>
<keyword evidence="7" id="KW-0325">Glycoprotein</keyword>
<feature type="non-terminal residue" evidence="10">
    <location>
        <position position="1"/>
    </location>
</feature>
<reference evidence="10" key="1">
    <citation type="submission" date="2018-05" db="EMBL/GenBank/DDBJ databases">
        <title>Draft genome of Mucuna pruriens seed.</title>
        <authorList>
            <person name="Nnadi N.E."/>
            <person name="Vos R."/>
            <person name="Hasami M.H."/>
            <person name="Devisetty U.K."/>
            <person name="Aguiy J.C."/>
        </authorList>
    </citation>
    <scope>NUCLEOTIDE SEQUENCE [LARGE SCALE GENOMIC DNA]</scope>
    <source>
        <strain evidence="10">JCA_2017</strain>
    </source>
</reference>
<dbReference type="InterPro" id="IPR036312">
    <property type="entry name" value="Bifun_inhib/LTP/seed_sf"/>
</dbReference>
<keyword evidence="3" id="KW-1003">Cell membrane</keyword>
<evidence type="ECO:0000256" key="2">
    <source>
        <dbReference type="ARBA" id="ARBA00009748"/>
    </source>
</evidence>
<dbReference type="Proteomes" id="UP000257109">
    <property type="component" value="Unassembled WGS sequence"/>
</dbReference>
<dbReference type="InterPro" id="IPR043325">
    <property type="entry name" value="LTSS"/>
</dbReference>
<dbReference type="Gene3D" id="1.10.110.10">
    <property type="entry name" value="Plant lipid-transfer and hydrophobic proteins"/>
    <property type="match status" value="1"/>
</dbReference>
<dbReference type="GO" id="GO:0098552">
    <property type="term" value="C:side of membrane"/>
    <property type="evidence" value="ECO:0007669"/>
    <property type="project" value="UniProtKB-KW"/>
</dbReference>
<sequence>MGLGVIYNDVNIKWRGPPTIPTLGTALITESNKTKTETEAKKAQQQQQKMRVIVVVVVGLILWSCVSVGESEGADLAAKCNLLAQKVIPCLNFATGQVAVPTKDCCDATSKIKMSNPECLCFVIQQTHKGSPEVKNMGIQEGRLLQLPTACNLKNASTTNCPKLLGLSPNSPDAAIFRNGSLRSNTSSMVGTATAISEKEKGSYGNMLRPALAPVLWPILLLLSTFT</sequence>
<keyword evidence="11" id="KW-1185">Reference proteome</keyword>
<evidence type="ECO:0000313" key="10">
    <source>
        <dbReference type="EMBL" id="RDX64939.1"/>
    </source>
</evidence>
<proteinExistence type="inferred from homology"/>
<dbReference type="EMBL" id="QJKJ01014146">
    <property type="protein sequence ID" value="RDX64939.1"/>
    <property type="molecule type" value="Genomic_DNA"/>
</dbReference>
<evidence type="ECO:0000256" key="4">
    <source>
        <dbReference type="ARBA" id="ARBA00022622"/>
    </source>
</evidence>
<gene>
    <name evidence="10" type="primary">LTPG1</name>
    <name evidence="10" type="ORF">CR513_56441</name>
</gene>
<organism evidence="10 11">
    <name type="scientific">Mucuna pruriens</name>
    <name type="common">Velvet bean</name>
    <name type="synonym">Dolichos pruriens</name>
    <dbReference type="NCBI Taxonomy" id="157652"/>
    <lineage>
        <taxon>Eukaryota</taxon>
        <taxon>Viridiplantae</taxon>
        <taxon>Streptophyta</taxon>
        <taxon>Embryophyta</taxon>
        <taxon>Tracheophyta</taxon>
        <taxon>Spermatophyta</taxon>
        <taxon>Magnoliopsida</taxon>
        <taxon>eudicotyledons</taxon>
        <taxon>Gunneridae</taxon>
        <taxon>Pentapetalae</taxon>
        <taxon>rosids</taxon>
        <taxon>fabids</taxon>
        <taxon>Fabales</taxon>
        <taxon>Fabaceae</taxon>
        <taxon>Papilionoideae</taxon>
        <taxon>50 kb inversion clade</taxon>
        <taxon>NPAAA clade</taxon>
        <taxon>indigoferoid/millettioid clade</taxon>
        <taxon>Phaseoleae</taxon>
        <taxon>Mucuna</taxon>
    </lineage>
</organism>
<name>A0A371EG31_MUCPR</name>
<dbReference type="GO" id="GO:0005886">
    <property type="term" value="C:plasma membrane"/>
    <property type="evidence" value="ECO:0007669"/>
    <property type="project" value="UniProtKB-SubCell"/>
</dbReference>
<evidence type="ECO:0000256" key="5">
    <source>
        <dbReference type="ARBA" id="ARBA00022729"/>
    </source>
</evidence>
<keyword evidence="5" id="KW-0732">Signal</keyword>
<accession>A0A371EG31</accession>
<dbReference type="AlphaFoldDB" id="A0A371EG31"/>